<dbReference type="Pfam" id="PF04230">
    <property type="entry name" value="PS_pyruv_trans"/>
    <property type="match status" value="1"/>
</dbReference>
<keyword evidence="3" id="KW-1185">Reference proteome</keyword>
<sequence length="388" mass="44080">MKIGILGFDFESPNKGCEALTYSFINMLIECFGNELKIINYSYGGLGTFPKQYPEIEFGIRRPKIKNPLDWEKIKKEMSTLDMIFDVTFGDGFSDIYGKLWNVTTDMLKELAIRSGKPLILLPQTYGPYKNQFLKMWAEHIVNKSYAAYSRDTASATEMNIKCGGKVKVLTDMAFALPYDRVLYHIDDTKTNIGINISALLWDSDYAKDNKFHLKVDYRSYISSLIKNLLEDDTYVIHLIPHVIAKNDYNAAENDVRPCAELKKEFLNDERVVCAPAFENPIEAKSYIANMDVFIGARMHATIGALSAGVATIPFAYSKKFKTMFGNLHYNYTIEARELDTEVALEQTQTYIREYKTLAVAAKDASKITKEKLGVLKKDMAHLGKIDI</sequence>
<name>A0A140DXK8_9FIRM</name>
<dbReference type="Proteomes" id="UP000069771">
    <property type="component" value="Chromosome"/>
</dbReference>
<dbReference type="KEGG" id="fro:AALO17_22510"/>
<evidence type="ECO:0000259" key="1">
    <source>
        <dbReference type="Pfam" id="PF04230"/>
    </source>
</evidence>
<dbReference type="AlphaFoldDB" id="A0A140DXK8"/>
<reference evidence="2 3" key="1">
    <citation type="journal article" date="2016" name="Gut Pathog.">
        <title>Whole genome sequencing of "Faecalibaculum rodentium" ALO17, isolated from C57BL/6J laboratory mouse feces.</title>
        <authorList>
            <person name="Lim S."/>
            <person name="Chang D.H."/>
            <person name="Ahn S."/>
            <person name="Kim B.C."/>
        </authorList>
    </citation>
    <scope>NUCLEOTIDE SEQUENCE [LARGE SCALE GENOMIC DNA]</scope>
    <source>
        <strain evidence="2 3">Alo17</strain>
    </source>
</reference>
<dbReference type="GeneID" id="78478815"/>
<dbReference type="EMBL" id="CP011391">
    <property type="protein sequence ID" value="AMK55385.1"/>
    <property type="molecule type" value="Genomic_DNA"/>
</dbReference>
<dbReference type="InterPro" id="IPR007345">
    <property type="entry name" value="Polysacch_pyruvyl_Trfase"/>
</dbReference>
<gene>
    <name evidence="2" type="ORF">AALO17_22510</name>
</gene>
<dbReference type="RefSeq" id="WP_067558951.1">
    <property type="nucleotide sequence ID" value="NZ_CP011391.1"/>
</dbReference>
<dbReference type="PATRIC" id="fig|1702221.3.peg.2189"/>
<accession>A0A140DXK8</accession>
<evidence type="ECO:0000313" key="3">
    <source>
        <dbReference type="Proteomes" id="UP000069771"/>
    </source>
</evidence>
<dbReference type="PANTHER" id="PTHR36836:SF1">
    <property type="entry name" value="COLANIC ACID BIOSYNTHESIS PROTEIN WCAK"/>
    <property type="match status" value="1"/>
</dbReference>
<dbReference type="STRING" id="1702221.AALO17_22510"/>
<evidence type="ECO:0000313" key="2">
    <source>
        <dbReference type="EMBL" id="AMK55385.1"/>
    </source>
</evidence>
<proteinExistence type="predicted"/>
<organism evidence="2 3">
    <name type="scientific">Faecalibaculum rodentium</name>
    <dbReference type="NCBI Taxonomy" id="1702221"/>
    <lineage>
        <taxon>Bacteria</taxon>
        <taxon>Bacillati</taxon>
        <taxon>Bacillota</taxon>
        <taxon>Erysipelotrichia</taxon>
        <taxon>Erysipelotrichales</taxon>
        <taxon>Erysipelotrichaceae</taxon>
        <taxon>Faecalibaculum</taxon>
    </lineage>
</organism>
<dbReference type="OrthoDB" id="1814359at2"/>
<feature type="domain" description="Polysaccharide pyruvyl transferase" evidence="1">
    <location>
        <begin position="14"/>
        <end position="318"/>
    </location>
</feature>
<protein>
    <recommendedName>
        <fullName evidence="1">Polysaccharide pyruvyl transferase domain-containing protein</fullName>
    </recommendedName>
</protein>
<dbReference type="PANTHER" id="PTHR36836">
    <property type="entry name" value="COLANIC ACID BIOSYNTHESIS PROTEIN WCAK"/>
    <property type="match status" value="1"/>
</dbReference>